<dbReference type="CTD" id="68917487"/>
<accession>B6IKV5</accession>
<reference evidence="2 3" key="2">
    <citation type="journal article" date="2011" name="PLoS Genet.">
        <title>Caenorhabditis briggsae recombinant inbred line genotypes reveal inter-strain incompatibility and the evolution of recombination.</title>
        <authorList>
            <person name="Ross J.A."/>
            <person name="Koboldt D.C."/>
            <person name="Staisch J.E."/>
            <person name="Chamberlin H.M."/>
            <person name="Gupta B.P."/>
            <person name="Miller R.D."/>
            <person name="Baird S.E."/>
            <person name="Haag E.S."/>
        </authorList>
    </citation>
    <scope>NUCLEOTIDE SEQUENCE [LARGE SCALE GENOMIC DNA]</scope>
    <source>
        <strain evidence="2 3">AF16</strain>
    </source>
</reference>
<dbReference type="InParanoid" id="B6IKV5"/>
<organism evidence="2 3">
    <name type="scientific">Caenorhabditis briggsae</name>
    <dbReference type="NCBI Taxonomy" id="6238"/>
    <lineage>
        <taxon>Eukaryota</taxon>
        <taxon>Metazoa</taxon>
        <taxon>Ecdysozoa</taxon>
        <taxon>Nematoda</taxon>
        <taxon>Chromadorea</taxon>
        <taxon>Rhabditida</taxon>
        <taxon>Rhabditina</taxon>
        <taxon>Rhabditomorpha</taxon>
        <taxon>Rhabditoidea</taxon>
        <taxon>Rhabditidae</taxon>
        <taxon>Peloderinae</taxon>
        <taxon>Caenorhabditis</taxon>
    </lineage>
</organism>
<sequence length="39" mass="4350">MCSRTTMLRSGGSEMKKKTTEFRNESGLGERNSSPLSVR</sequence>
<feature type="region of interest" description="Disordered" evidence="1">
    <location>
        <begin position="1"/>
        <end position="39"/>
    </location>
</feature>
<dbReference type="RefSeq" id="XP_045100094.1">
    <property type="nucleotide sequence ID" value="XM_045243714.1"/>
</dbReference>
<keyword evidence="3" id="KW-1185">Reference proteome</keyword>
<dbReference type="Proteomes" id="UP000008549">
    <property type="component" value="Unassembled WGS sequence"/>
</dbReference>
<dbReference type="AlphaFoldDB" id="B6IKV5"/>
<dbReference type="KEGG" id="cbr:CBG_26005"/>
<name>B6IKV5_CAEBR</name>
<gene>
    <name evidence="2" type="ORF">CBG26005</name>
    <name evidence="2" type="ORF">CBG_26005</name>
</gene>
<reference evidence="2 3" key="1">
    <citation type="journal article" date="2003" name="PLoS Biol.">
        <title>The genome sequence of Caenorhabditis briggsae: a platform for comparative genomics.</title>
        <authorList>
            <person name="Stein L.D."/>
            <person name="Bao Z."/>
            <person name="Blasiar D."/>
            <person name="Blumenthal T."/>
            <person name="Brent M.R."/>
            <person name="Chen N."/>
            <person name="Chinwalla A."/>
            <person name="Clarke L."/>
            <person name="Clee C."/>
            <person name="Coghlan A."/>
            <person name="Coulson A."/>
            <person name="D'Eustachio P."/>
            <person name="Fitch D.H."/>
            <person name="Fulton L.A."/>
            <person name="Fulton R.E."/>
            <person name="Griffiths-Jones S."/>
            <person name="Harris T.W."/>
            <person name="Hillier L.W."/>
            <person name="Kamath R."/>
            <person name="Kuwabara P.E."/>
            <person name="Mardis E.R."/>
            <person name="Marra M.A."/>
            <person name="Miner T.L."/>
            <person name="Minx P."/>
            <person name="Mullikin J.C."/>
            <person name="Plumb R.W."/>
            <person name="Rogers J."/>
            <person name="Schein J.E."/>
            <person name="Sohrmann M."/>
            <person name="Spieth J."/>
            <person name="Stajich J.E."/>
            <person name="Wei C."/>
            <person name="Willey D."/>
            <person name="Wilson R.K."/>
            <person name="Durbin R."/>
            <person name="Waterston R.H."/>
        </authorList>
    </citation>
    <scope>NUCLEOTIDE SEQUENCE [LARGE SCALE GENOMIC DNA]</scope>
    <source>
        <strain evidence="2 3">AF16</strain>
    </source>
</reference>
<evidence type="ECO:0000313" key="3">
    <source>
        <dbReference type="Proteomes" id="UP000008549"/>
    </source>
</evidence>
<protein>
    <submittedName>
        <fullName evidence="2">Protein CBG26005</fullName>
    </submittedName>
</protein>
<dbReference type="GeneID" id="68917487"/>
<dbReference type="HOGENOM" id="CLU_3320493_0_0_1"/>
<proteinExistence type="predicted"/>
<dbReference type="EMBL" id="HE600936">
    <property type="protein sequence ID" value="CAS00535.1"/>
    <property type="molecule type" value="Genomic_DNA"/>
</dbReference>
<evidence type="ECO:0000313" key="2">
    <source>
        <dbReference type="EMBL" id="CAS00535.1"/>
    </source>
</evidence>
<feature type="compositionally biased region" description="Basic and acidic residues" evidence="1">
    <location>
        <begin position="14"/>
        <end position="24"/>
    </location>
</feature>
<evidence type="ECO:0000256" key="1">
    <source>
        <dbReference type="SAM" id="MobiDB-lite"/>
    </source>
</evidence>